<feature type="non-terminal residue" evidence="1">
    <location>
        <position position="107"/>
    </location>
</feature>
<dbReference type="AlphaFoldDB" id="A0A813HH15"/>
<proteinExistence type="predicted"/>
<dbReference type="Proteomes" id="UP000654075">
    <property type="component" value="Unassembled WGS sequence"/>
</dbReference>
<sequence length="107" mass="11713">EDANDKDAEALTEAVRRWFALNIQVTEVREKTFKDRKVLANKLFDKYQPVGEDLGEGVEAKPDIADAMRLDDLPGRGPGKLVKSGGFVLMDLEGTGDDTGRTKGSFA</sequence>
<accession>A0A813HH15</accession>
<evidence type="ECO:0000313" key="2">
    <source>
        <dbReference type="Proteomes" id="UP000654075"/>
    </source>
</evidence>
<keyword evidence="2" id="KW-1185">Reference proteome</keyword>
<feature type="non-terminal residue" evidence="1">
    <location>
        <position position="1"/>
    </location>
</feature>
<reference evidence="1" key="1">
    <citation type="submission" date="2021-02" db="EMBL/GenBank/DDBJ databases">
        <authorList>
            <person name="Dougan E. K."/>
            <person name="Rhodes N."/>
            <person name="Thang M."/>
            <person name="Chan C."/>
        </authorList>
    </citation>
    <scope>NUCLEOTIDE SEQUENCE</scope>
</reference>
<dbReference type="EMBL" id="CAJNNV010031567">
    <property type="protein sequence ID" value="CAE8636888.1"/>
    <property type="molecule type" value="Genomic_DNA"/>
</dbReference>
<gene>
    <name evidence="1" type="ORF">PGLA1383_LOCUS52297</name>
</gene>
<name>A0A813HH15_POLGL</name>
<evidence type="ECO:0000313" key="1">
    <source>
        <dbReference type="EMBL" id="CAE8636888.1"/>
    </source>
</evidence>
<organism evidence="1 2">
    <name type="scientific">Polarella glacialis</name>
    <name type="common">Dinoflagellate</name>
    <dbReference type="NCBI Taxonomy" id="89957"/>
    <lineage>
        <taxon>Eukaryota</taxon>
        <taxon>Sar</taxon>
        <taxon>Alveolata</taxon>
        <taxon>Dinophyceae</taxon>
        <taxon>Suessiales</taxon>
        <taxon>Suessiaceae</taxon>
        <taxon>Polarella</taxon>
    </lineage>
</organism>
<protein>
    <submittedName>
        <fullName evidence="1">Uncharacterized protein</fullName>
    </submittedName>
</protein>
<comment type="caution">
    <text evidence="1">The sequence shown here is derived from an EMBL/GenBank/DDBJ whole genome shotgun (WGS) entry which is preliminary data.</text>
</comment>